<evidence type="ECO:0000259" key="2">
    <source>
        <dbReference type="PROSITE" id="PS50104"/>
    </source>
</evidence>
<organism evidence="3 4">
    <name type="scientific">Amycolatopsis iheyensis</name>
    <dbReference type="NCBI Taxonomy" id="2945988"/>
    <lineage>
        <taxon>Bacteria</taxon>
        <taxon>Bacillati</taxon>
        <taxon>Actinomycetota</taxon>
        <taxon>Actinomycetes</taxon>
        <taxon>Pseudonocardiales</taxon>
        <taxon>Pseudonocardiaceae</taxon>
        <taxon>Amycolatopsis</taxon>
    </lineage>
</organism>
<dbReference type="Gene3D" id="3.40.50.10140">
    <property type="entry name" value="Toll/interleukin-1 receptor homology (TIR) domain"/>
    <property type="match status" value="1"/>
</dbReference>
<sequence>MEEDPVPSGAETVAIVSCDILGHSITHETEQIRRVAAINDIVAAAIREMPPEQVVWSSGGDGGHVVLRGPRRLENALRLAWALLTWARSERVKLRITGHVGHVSSVWGADGRVQVVGSAINFAGWLLRQLHHEAVVVSDAFRRAVNPAQSELEIRFHDERLFLDRNLKPQLLYLMTISGVETAWLDNTLDDHAELTRRLSTRDRPSGWDVVYFAKRIWQVNSTDKHAKSALASIAGTLTSATGDRQGFLASMGHYELAEFVKFGQLIERRPGEVICRYGDPGESMFVILHGDVGIYNIENKGFGGRAKPQHQHGRGEVVGELASVLNRDRTADLVALTNVALLAFNYEEVKKKLPATATTEFDRFVVERVLEHVTQAASYLAGSHRAGPLSAATKSDQLHLGLEDAWRAALLVLGEHSQLITIEPGPLDLEFEHVAPASGDRSGLYILVSGSVRSPDAAEPDLHGAQCPALFTDLPNLLMKPRTSYRRTAEPIKILRIGAAGIDRLELSQRVQLQNALADAAGTVPDEYEYHVYLCHSSRDKQVVRHIRDRLDAQGIRCWFDEADLPVGASARARMERGLLSSRYLLVCASDNLPSASWANQEIDAVLQFDVEDHAKPRILVLKLNYDSAQTSIPLLLRGKVWLEYQRPGDFEALVEVLKEPSARPSSAEAG</sequence>
<dbReference type="InterPro" id="IPR000157">
    <property type="entry name" value="TIR_dom"/>
</dbReference>
<dbReference type="PANTHER" id="PTHR24567:SF74">
    <property type="entry name" value="HTH-TYPE TRANSCRIPTIONAL REGULATOR ARCR"/>
    <property type="match status" value="1"/>
</dbReference>
<feature type="domain" description="Cyclic nucleotide-binding" evidence="1">
    <location>
        <begin position="248"/>
        <end position="354"/>
    </location>
</feature>
<evidence type="ECO:0000313" key="3">
    <source>
        <dbReference type="EMBL" id="MCR6486871.1"/>
    </source>
</evidence>
<evidence type="ECO:0000313" key="4">
    <source>
        <dbReference type="Proteomes" id="UP001144096"/>
    </source>
</evidence>
<dbReference type="RefSeq" id="WP_257923436.1">
    <property type="nucleotide sequence ID" value="NZ_JAMXQV010000016.1"/>
</dbReference>
<accession>A0A9X2NDN6</accession>
<dbReference type="InterPro" id="IPR029787">
    <property type="entry name" value="Nucleotide_cyclase"/>
</dbReference>
<keyword evidence="4" id="KW-1185">Reference proteome</keyword>
<dbReference type="InterPro" id="IPR018490">
    <property type="entry name" value="cNMP-bd_dom_sf"/>
</dbReference>
<dbReference type="Gene3D" id="3.30.70.1230">
    <property type="entry name" value="Nucleotide cyclase"/>
    <property type="match status" value="1"/>
</dbReference>
<dbReference type="SUPFAM" id="SSF55073">
    <property type="entry name" value="Nucleotide cyclase"/>
    <property type="match status" value="1"/>
</dbReference>
<dbReference type="PROSITE" id="PS50042">
    <property type="entry name" value="CNMP_BINDING_3"/>
    <property type="match status" value="1"/>
</dbReference>
<dbReference type="SMART" id="SM00100">
    <property type="entry name" value="cNMP"/>
    <property type="match status" value="1"/>
</dbReference>
<dbReference type="InterPro" id="IPR050397">
    <property type="entry name" value="Env_Response_Regulators"/>
</dbReference>
<feature type="domain" description="TIR" evidence="2">
    <location>
        <begin position="529"/>
        <end position="666"/>
    </location>
</feature>
<dbReference type="InterPro" id="IPR035897">
    <property type="entry name" value="Toll_tir_struct_dom_sf"/>
</dbReference>
<dbReference type="InterPro" id="IPR014710">
    <property type="entry name" value="RmlC-like_jellyroll"/>
</dbReference>
<proteinExistence type="predicted"/>
<dbReference type="GO" id="GO:0003700">
    <property type="term" value="F:DNA-binding transcription factor activity"/>
    <property type="evidence" value="ECO:0007669"/>
    <property type="project" value="TreeGrafter"/>
</dbReference>
<dbReference type="PANTHER" id="PTHR24567">
    <property type="entry name" value="CRP FAMILY TRANSCRIPTIONAL REGULATORY PROTEIN"/>
    <property type="match status" value="1"/>
</dbReference>
<dbReference type="SUPFAM" id="SSF52200">
    <property type="entry name" value="Toll/Interleukin receptor TIR domain"/>
    <property type="match status" value="1"/>
</dbReference>
<dbReference type="GO" id="GO:0007165">
    <property type="term" value="P:signal transduction"/>
    <property type="evidence" value="ECO:0007669"/>
    <property type="project" value="InterPro"/>
</dbReference>
<dbReference type="Pfam" id="PF13676">
    <property type="entry name" value="TIR_2"/>
    <property type="match status" value="1"/>
</dbReference>
<dbReference type="GO" id="GO:0005829">
    <property type="term" value="C:cytosol"/>
    <property type="evidence" value="ECO:0007669"/>
    <property type="project" value="TreeGrafter"/>
</dbReference>
<dbReference type="Pfam" id="PF00027">
    <property type="entry name" value="cNMP_binding"/>
    <property type="match status" value="1"/>
</dbReference>
<dbReference type="Gene3D" id="2.60.120.10">
    <property type="entry name" value="Jelly Rolls"/>
    <property type="match status" value="1"/>
</dbReference>
<dbReference type="InterPro" id="IPR018488">
    <property type="entry name" value="cNMP-bd_CS"/>
</dbReference>
<dbReference type="CDD" id="cd00038">
    <property type="entry name" value="CAP_ED"/>
    <property type="match status" value="1"/>
</dbReference>
<dbReference type="AlphaFoldDB" id="A0A9X2NDN6"/>
<comment type="caution">
    <text evidence="3">The sequence shown here is derived from an EMBL/GenBank/DDBJ whole genome shotgun (WGS) entry which is preliminary data.</text>
</comment>
<reference evidence="3" key="1">
    <citation type="submission" date="2022-06" db="EMBL/GenBank/DDBJ databases">
        <title>Amycolatopsis iheyaensis sp. nov., a new species of the genus Amycolatopsis isolated from soil in Iheya island, Japan.</title>
        <authorList>
            <person name="Ngamcharungchit C."/>
            <person name="Kanto H."/>
            <person name="Take A."/>
            <person name="Intra B."/>
            <person name="Matsumoto A."/>
            <person name="Panbangred W."/>
            <person name="Inahashi Y."/>
        </authorList>
    </citation>
    <scope>NUCLEOTIDE SEQUENCE</scope>
    <source>
        <strain evidence="3">OK19-0408</strain>
    </source>
</reference>
<dbReference type="EMBL" id="JAMXQV010000016">
    <property type="protein sequence ID" value="MCR6486871.1"/>
    <property type="molecule type" value="Genomic_DNA"/>
</dbReference>
<dbReference type="InterPro" id="IPR000595">
    <property type="entry name" value="cNMP-bd_dom"/>
</dbReference>
<dbReference type="SUPFAM" id="SSF51206">
    <property type="entry name" value="cAMP-binding domain-like"/>
    <property type="match status" value="1"/>
</dbReference>
<name>A0A9X2NDN6_9PSEU</name>
<dbReference type="PROSITE" id="PS50104">
    <property type="entry name" value="TIR"/>
    <property type="match status" value="1"/>
</dbReference>
<protein>
    <submittedName>
        <fullName evidence="3">TIR domain-containing protein</fullName>
    </submittedName>
</protein>
<gene>
    <name evidence="3" type="ORF">M8542_28980</name>
</gene>
<evidence type="ECO:0000259" key="1">
    <source>
        <dbReference type="PROSITE" id="PS50042"/>
    </source>
</evidence>
<dbReference type="PROSITE" id="PS00888">
    <property type="entry name" value="CNMP_BINDING_1"/>
    <property type="match status" value="1"/>
</dbReference>
<dbReference type="Proteomes" id="UP001144096">
    <property type="component" value="Unassembled WGS sequence"/>
</dbReference>